<evidence type="ECO:0000256" key="4">
    <source>
        <dbReference type="ARBA" id="ARBA00022737"/>
    </source>
</evidence>
<dbReference type="VEuPathDB" id="VectorBase:LOC119167170"/>
<dbReference type="PROSITE" id="PS50279">
    <property type="entry name" value="BPTI_KUNITZ_2"/>
    <property type="match status" value="2"/>
</dbReference>
<evidence type="ECO:0000256" key="2">
    <source>
        <dbReference type="ARBA" id="ARBA00022525"/>
    </source>
</evidence>
<name>A0A6G5A8A5_RHIMP</name>
<keyword evidence="4" id="KW-0677">Repeat</keyword>
<proteinExistence type="predicted"/>
<keyword evidence="3" id="KW-0646">Protease inhibitor</keyword>
<dbReference type="CDD" id="cd00109">
    <property type="entry name" value="Kunitz-type"/>
    <property type="match status" value="1"/>
</dbReference>
<dbReference type="SMART" id="SM00131">
    <property type="entry name" value="KU"/>
    <property type="match status" value="2"/>
</dbReference>
<dbReference type="InterPro" id="IPR050098">
    <property type="entry name" value="TFPI/VKTCI-like"/>
</dbReference>
<feature type="signal peptide" evidence="7">
    <location>
        <begin position="1"/>
        <end position="18"/>
    </location>
</feature>
<keyword evidence="5" id="KW-0722">Serine protease inhibitor</keyword>
<dbReference type="Gene3D" id="4.10.410.10">
    <property type="entry name" value="Pancreatic trypsin inhibitor Kunitz domain"/>
    <property type="match status" value="3"/>
</dbReference>
<dbReference type="PRINTS" id="PR00759">
    <property type="entry name" value="BASICPTASE"/>
</dbReference>
<dbReference type="PROSITE" id="PS00280">
    <property type="entry name" value="BPTI_KUNITZ_1"/>
    <property type="match status" value="2"/>
</dbReference>
<dbReference type="FunFam" id="4.10.410.10:FF:000020">
    <property type="entry name" value="Collagen, type VI, alpha 3"/>
    <property type="match status" value="2"/>
</dbReference>
<sequence>MNLTGVLLLLFCMVFTQAVGRRWKCYLPPETGVCRAQITKWYFERRTGSCKTFIYGGCGGNQNKFSSEEECLAECAPRRHIPPSCYKAPETGRCRARQPSWYFDSSRGHCKMFIYGGCDGNNNRFSTEEECMGTCAPSSRYPVVCSQRPSLQSYYYAFLYFYQYGQRVWYFNPVEATCEQFQPGQLPKSSSFFQSCQACSNTCTRYNSCSRYPE</sequence>
<dbReference type="InterPro" id="IPR002223">
    <property type="entry name" value="Kunitz_BPTI"/>
</dbReference>
<dbReference type="PANTHER" id="PTHR10083">
    <property type="entry name" value="KUNITZ-TYPE PROTEASE INHIBITOR-RELATED"/>
    <property type="match status" value="1"/>
</dbReference>
<dbReference type="EMBL" id="GIKN01004565">
    <property type="protein sequence ID" value="NIE46838.1"/>
    <property type="molecule type" value="Transcribed_RNA"/>
</dbReference>
<dbReference type="CDD" id="cd22638">
    <property type="entry name" value="Kunitz_amblin-like"/>
    <property type="match status" value="1"/>
</dbReference>
<dbReference type="SUPFAM" id="SSF57362">
    <property type="entry name" value="BPTI-like"/>
    <property type="match status" value="3"/>
</dbReference>
<dbReference type="OrthoDB" id="6501727at2759"/>
<accession>A0A6G5A8A5</accession>
<organism evidence="9">
    <name type="scientific">Rhipicephalus microplus</name>
    <name type="common">Cattle tick</name>
    <name type="synonym">Boophilus microplus</name>
    <dbReference type="NCBI Taxonomy" id="6941"/>
    <lineage>
        <taxon>Eukaryota</taxon>
        <taxon>Metazoa</taxon>
        <taxon>Ecdysozoa</taxon>
        <taxon>Arthropoda</taxon>
        <taxon>Chelicerata</taxon>
        <taxon>Arachnida</taxon>
        <taxon>Acari</taxon>
        <taxon>Parasitiformes</taxon>
        <taxon>Ixodida</taxon>
        <taxon>Ixodoidea</taxon>
        <taxon>Ixodidae</taxon>
        <taxon>Rhipicephalinae</taxon>
        <taxon>Rhipicephalus</taxon>
        <taxon>Boophilus</taxon>
    </lineage>
</organism>
<feature type="domain" description="BPTI/Kunitz inhibitor" evidence="8">
    <location>
        <begin position="25"/>
        <end position="75"/>
    </location>
</feature>
<evidence type="ECO:0000256" key="6">
    <source>
        <dbReference type="ARBA" id="ARBA00023157"/>
    </source>
</evidence>
<keyword evidence="7" id="KW-0732">Signal</keyword>
<keyword evidence="6" id="KW-1015">Disulfide bond</keyword>
<dbReference type="InterPro" id="IPR036880">
    <property type="entry name" value="Kunitz_BPTI_sf"/>
</dbReference>
<feature type="domain" description="BPTI/Kunitz inhibitor" evidence="8">
    <location>
        <begin position="85"/>
        <end position="135"/>
    </location>
</feature>
<evidence type="ECO:0000256" key="5">
    <source>
        <dbReference type="ARBA" id="ARBA00022900"/>
    </source>
</evidence>
<keyword evidence="2" id="KW-0964">Secreted</keyword>
<comment type="subcellular location">
    <subcellularLocation>
        <location evidence="1">Secreted</location>
    </subcellularLocation>
</comment>
<dbReference type="GO" id="GO:0005615">
    <property type="term" value="C:extracellular space"/>
    <property type="evidence" value="ECO:0007669"/>
    <property type="project" value="TreeGrafter"/>
</dbReference>
<reference evidence="9" key="1">
    <citation type="submission" date="2020-03" db="EMBL/GenBank/DDBJ databases">
        <title>A transcriptome and proteome of the tick Rhipicephalus microplus shaped by the genetic composition of its hosts and developmental stage.</title>
        <authorList>
            <person name="Garcia G.R."/>
            <person name="Ribeiro J.M.C."/>
            <person name="Maruyama S.R."/>
            <person name="Gardinasse L.G."/>
            <person name="Nelson K."/>
            <person name="Ferreira B.R."/>
            <person name="Andrade T.G."/>
            <person name="Santos I.K.F.M."/>
        </authorList>
    </citation>
    <scope>NUCLEOTIDE SEQUENCE</scope>
    <source>
        <strain evidence="9">NSGR</strain>
        <tissue evidence="9">Salivary glands</tissue>
    </source>
</reference>
<dbReference type="GO" id="GO:0004867">
    <property type="term" value="F:serine-type endopeptidase inhibitor activity"/>
    <property type="evidence" value="ECO:0007669"/>
    <property type="project" value="UniProtKB-KW"/>
</dbReference>
<evidence type="ECO:0000256" key="3">
    <source>
        <dbReference type="ARBA" id="ARBA00022690"/>
    </source>
</evidence>
<evidence type="ECO:0000313" key="9">
    <source>
        <dbReference type="EMBL" id="NIE46838.1"/>
    </source>
</evidence>
<evidence type="ECO:0000256" key="7">
    <source>
        <dbReference type="SAM" id="SignalP"/>
    </source>
</evidence>
<protein>
    <submittedName>
        <fullName evidence="9">Putative kunitz</fullName>
    </submittedName>
</protein>
<evidence type="ECO:0000259" key="8">
    <source>
        <dbReference type="PROSITE" id="PS50279"/>
    </source>
</evidence>
<dbReference type="Pfam" id="PF00014">
    <property type="entry name" value="Kunitz_BPTI"/>
    <property type="match status" value="2"/>
</dbReference>
<feature type="chain" id="PRO_5026150300" evidence="7">
    <location>
        <begin position="19"/>
        <end position="214"/>
    </location>
</feature>
<dbReference type="PANTHER" id="PTHR10083:SF374">
    <property type="entry name" value="BPTI_KUNITZ INHIBITOR DOMAIN-CONTAINING PROTEIN"/>
    <property type="match status" value="1"/>
</dbReference>
<dbReference type="AlphaFoldDB" id="A0A6G5A8A5"/>
<dbReference type="InterPro" id="IPR020901">
    <property type="entry name" value="Prtase_inh_Kunz-CS"/>
</dbReference>
<evidence type="ECO:0000256" key="1">
    <source>
        <dbReference type="ARBA" id="ARBA00004613"/>
    </source>
</evidence>